<sequence>MPQSTSLQSKPLVNTSHETGEPPLTSGLEYGLLLAANSLAAFVDTTVDSLADWADDRLEAGEGAANA</sequence>
<name>A0A5E4S782_9BURK</name>
<feature type="region of interest" description="Disordered" evidence="1">
    <location>
        <begin position="1"/>
        <end position="26"/>
    </location>
</feature>
<evidence type="ECO:0000313" key="2">
    <source>
        <dbReference type="EMBL" id="VVD70943.1"/>
    </source>
</evidence>
<dbReference type="AlphaFoldDB" id="A0A5E4S782"/>
<evidence type="ECO:0000256" key="1">
    <source>
        <dbReference type="SAM" id="MobiDB-lite"/>
    </source>
</evidence>
<evidence type="ECO:0000313" key="3">
    <source>
        <dbReference type="Proteomes" id="UP000406256"/>
    </source>
</evidence>
<proteinExistence type="predicted"/>
<dbReference type="Proteomes" id="UP000406256">
    <property type="component" value="Unassembled WGS sequence"/>
</dbReference>
<accession>A0A5E4S782</accession>
<organism evidence="2 3">
    <name type="scientific">Pandoraea anhela</name>
    <dbReference type="NCBI Taxonomy" id="2508295"/>
    <lineage>
        <taxon>Bacteria</taxon>
        <taxon>Pseudomonadati</taxon>
        <taxon>Pseudomonadota</taxon>
        <taxon>Betaproteobacteria</taxon>
        <taxon>Burkholderiales</taxon>
        <taxon>Burkholderiaceae</taxon>
        <taxon>Pandoraea</taxon>
    </lineage>
</organism>
<gene>
    <name evidence="2" type="ORF">PAN31108_00623</name>
</gene>
<dbReference type="EMBL" id="CABPSB010000001">
    <property type="protein sequence ID" value="VVD70943.1"/>
    <property type="molecule type" value="Genomic_DNA"/>
</dbReference>
<protein>
    <submittedName>
        <fullName evidence="2">Uncharacterized protein</fullName>
    </submittedName>
</protein>
<reference evidence="2 3" key="1">
    <citation type="submission" date="2019-08" db="EMBL/GenBank/DDBJ databases">
        <authorList>
            <person name="Peeters C."/>
        </authorList>
    </citation>
    <scope>NUCLEOTIDE SEQUENCE [LARGE SCALE GENOMIC DNA]</scope>
    <source>
        <strain evidence="2 3">LMG 31108</strain>
    </source>
</reference>
<feature type="compositionally biased region" description="Polar residues" evidence="1">
    <location>
        <begin position="1"/>
        <end position="17"/>
    </location>
</feature>
<keyword evidence="3" id="KW-1185">Reference proteome</keyword>